<evidence type="ECO:0000259" key="1">
    <source>
        <dbReference type="Pfam" id="PF02887"/>
    </source>
</evidence>
<proteinExistence type="predicted"/>
<accession>A0A0S6UCT6</accession>
<sequence>MMTIMTTYWQQKGKSNTEATVKLALKRARELGLKDVVIPSVSGYTANLCLGINDLNIVCVTHQAGFKKPGEIEMDTAIRQRLEDGGIKVLTTTHLLAGLDRALRFSFQGIYPAEIIANTLRLFGQGTKVAVEVACMALDAGLIPAGVDIVSLGGSSEGVDTALVLRPAHSQDFFATKIKEIICKPREF</sequence>
<dbReference type="AlphaFoldDB" id="A0A0S6UCT6"/>
<dbReference type="PIRSF" id="PIRSF016138">
    <property type="entry name" value="UCP016138"/>
    <property type="match status" value="1"/>
</dbReference>
<evidence type="ECO:0000313" key="2">
    <source>
        <dbReference type="EMBL" id="GAF25752.1"/>
    </source>
</evidence>
<dbReference type="InterPro" id="IPR015795">
    <property type="entry name" value="Pyrv_Knase_C"/>
</dbReference>
<feature type="domain" description="Pyruvate kinase C-terminal" evidence="1">
    <location>
        <begin position="18"/>
        <end position="162"/>
    </location>
</feature>
<gene>
    <name evidence="2" type="ORF">MTY_1089</name>
</gene>
<protein>
    <submittedName>
        <fullName evidence="2">Uncharacterized conserved protein</fullName>
    </submittedName>
</protein>
<dbReference type="Pfam" id="PF02887">
    <property type="entry name" value="PK_C"/>
    <property type="match status" value="1"/>
</dbReference>
<dbReference type="InterPro" id="IPR015074">
    <property type="entry name" value="DUF1867"/>
</dbReference>
<dbReference type="Proteomes" id="UP000063718">
    <property type="component" value="Unassembled WGS sequence"/>
</dbReference>
<dbReference type="Gene3D" id="3.40.1380.20">
    <property type="entry name" value="Pyruvate kinase, C-terminal domain"/>
    <property type="match status" value="1"/>
</dbReference>
<dbReference type="InterPro" id="IPR036918">
    <property type="entry name" value="Pyrv_Knase_C_sf"/>
</dbReference>
<name>A0A0S6UCT6_NEOTH</name>
<reference evidence="2" key="1">
    <citation type="journal article" date="2014" name="Gene">
        <title>Genome-guided analysis of transformation efficiency and carbon dioxide assimilation by Moorella thermoacetica Y72.</title>
        <authorList>
            <person name="Tsukahara K."/>
            <person name="Kita A."/>
            <person name="Nakashimada Y."/>
            <person name="Hoshino T."/>
            <person name="Murakami K."/>
        </authorList>
    </citation>
    <scope>NUCLEOTIDE SEQUENCE [LARGE SCALE GENOMIC DNA]</scope>
    <source>
        <strain evidence="2">Y72</strain>
    </source>
</reference>
<dbReference type="SUPFAM" id="SSF52935">
    <property type="entry name" value="PK C-terminal domain-like"/>
    <property type="match status" value="1"/>
</dbReference>
<dbReference type="EMBL" id="DF238840">
    <property type="protein sequence ID" value="GAF25752.1"/>
    <property type="molecule type" value="Genomic_DNA"/>
</dbReference>
<organism evidence="2">
    <name type="scientific">Moorella thermoacetica Y72</name>
    <dbReference type="NCBI Taxonomy" id="1325331"/>
    <lineage>
        <taxon>Bacteria</taxon>
        <taxon>Bacillati</taxon>
        <taxon>Bacillota</taxon>
        <taxon>Clostridia</taxon>
        <taxon>Neomoorellales</taxon>
        <taxon>Neomoorellaceae</taxon>
        <taxon>Neomoorella</taxon>
    </lineage>
</organism>